<feature type="domain" description="Histidine kinase/HSP90-like ATPase" evidence="8">
    <location>
        <begin position="30"/>
        <end position="187"/>
    </location>
</feature>
<evidence type="ECO:0000256" key="6">
    <source>
        <dbReference type="ARBA" id="ARBA00023016"/>
    </source>
</evidence>
<dbReference type="FunFam" id="3.40.50.11260:FF:000005">
    <property type="entry name" value="Heat shock protein 90"/>
    <property type="match status" value="1"/>
</dbReference>
<dbReference type="NCBIfam" id="NF003555">
    <property type="entry name" value="PRK05218.1"/>
    <property type="match status" value="1"/>
</dbReference>
<evidence type="ECO:0000256" key="4">
    <source>
        <dbReference type="ARBA" id="ARBA00022741"/>
    </source>
</evidence>
<dbReference type="FunFam" id="3.30.230.80:FF:000002">
    <property type="entry name" value="Molecular chaperone HtpG"/>
    <property type="match status" value="1"/>
</dbReference>
<dbReference type="SUPFAM" id="SSF110942">
    <property type="entry name" value="HSP90 C-terminal domain"/>
    <property type="match status" value="1"/>
</dbReference>
<evidence type="ECO:0000256" key="3">
    <source>
        <dbReference type="ARBA" id="ARBA00022490"/>
    </source>
</evidence>
<organism evidence="9">
    <name type="scientific">marine sediment metagenome</name>
    <dbReference type="NCBI Taxonomy" id="412755"/>
    <lineage>
        <taxon>unclassified sequences</taxon>
        <taxon>metagenomes</taxon>
        <taxon>ecological metagenomes</taxon>
    </lineage>
</organism>
<dbReference type="FunFam" id="3.30.565.10:FF:000009">
    <property type="entry name" value="Molecular chaperone HtpG"/>
    <property type="match status" value="1"/>
</dbReference>
<sequence>MTVEAHKETLGFQTEVKQLLHLMIHSMYSNKEIFLRELISNASDASDKLRFEAIAKPELLENQPDLRIRISADEQAKTLTIEDNGIGMSREEVIENLGTIAKSGTAAFMQQLSGDQKKDASLIGQFGVGFYSAFIVADKVEVFTRRAGLDAAEGVRWESAGEGDFSIETIEMPERGSRIVLHLKAAESEFADGWRLRNVVKKYSDHISLPIELPKQHMGEEEKPAEAEWETVNRASALWTRPRSEVSDEEYQEFYKHVAHDFDNPLSWSHNKVEGKLEYTSLLYVPGRAPFDLYQREAPRGLKLYVQRVFIMDDAEQFLPLYLRFVKGVVDSNDLSLNVSREILQKDPAIDSMKSALTKRVLDMLEKLVKKGPEQYSKFWKNFGSVLKEGPAEDFANREKVAGLLRFASTQQNDDSEVVSLDAYIERMKEGQDKIYYLTGERYNQVKNSPHLEIFRKKGIEVLLLTDRIDEWLMSHLTEYSGKQFVDIARGDLDLGSLEGEEDKQAQEEAAKAKADLVQRIKDVLAESVEDVKVSHRLTDSPAVLVIVEDGMGMQMRKILEATGQQAPESKPIMEINPSHPLLEKLDAEQNETRFADLTHILFDQAALAAGESLQDPGSYVRRLNALLVELSK</sequence>
<dbReference type="GO" id="GO:0140662">
    <property type="term" value="F:ATP-dependent protein folding chaperone"/>
    <property type="evidence" value="ECO:0007669"/>
    <property type="project" value="InterPro"/>
</dbReference>
<dbReference type="GO" id="GO:0005524">
    <property type="term" value="F:ATP binding"/>
    <property type="evidence" value="ECO:0007669"/>
    <property type="project" value="UniProtKB-KW"/>
</dbReference>
<dbReference type="PROSITE" id="PS00298">
    <property type="entry name" value="HSP90"/>
    <property type="match status" value="1"/>
</dbReference>
<dbReference type="InterPro" id="IPR019805">
    <property type="entry name" value="Heat_shock_protein_90_CS"/>
</dbReference>
<protein>
    <recommendedName>
        <fullName evidence="8">Histidine kinase/HSP90-like ATPase domain-containing protein</fullName>
    </recommendedName>
</protein>
<evidence type="ECO:0000256" key="5">
    <source>
        <dbReference type="ARBA" id="ARBA00022840"/>
    </source>
</evidence>
<dbReference type="GO" id="GO:0005737">
    <property type="term" value="C:cytoplasm"/>
    <property type="evidence" value="ECO:0007669"/>
    <property type="project" value="UniProtKB-SubCell"/>
</dbReference>
<dbReference type="CDD" id="cd16927">
    <property type="entry name" value="HATPase_Hsp90-like"/>
    <property type="match status" value="1"/>
</dbReference>
<accession>A0A0F9TJ59</accession>
<dbReference type="SMART" id="SM00387">
    <property type="entry name" value="HATPase_c"/>
    <property type="match status" value="1"/>
</dbReference>
<dbReference type="GO" id="GO:0016887">
    <property type="term" value="F:ATP hydrolysis activity"/>
    <property type="evidence" value="ECO:0007669"/>
    <property type="project" value="InterPro"/>
</dbReference>
<dbReference type="Gene3D" id="3.40.50.11260">
    <property type="match status" value="1"/>
</dbReference>
<evidence type="ECO:0000256" key="2">
    <source>
        <dbReference type="ARBA" id="ARBA00008239"/>
    </source>
</evidence>
<dbReference type="InterPro" id="IPR001404">
    <property type="entry name" value="Hsp90_fam"/>
</dbReference>
<dbReference type="SUPFAM" id="SSF55874">
    <property type="entry name" value="ATPase domain of HSP90 chaperone/DNA topoisomerase II/histidine kinase"/>
    <property type="match status" value="1"/>
</dbReference>
<dbReference type="SUPFAM" id="SSF54211">
    <property type="entry name" value="Ribosomal protein S5 domain 2-like"/>
    <property type="match status" value="1"/>
</dbReference>
<proteinExistence type="inferred from homology"/>
<comment type="subcellular location">
    <subcellularLocation>
        <location evidence="1">Cytoplasm</location>
    </subcellularLocation>
</comment>
<reference evidence="9" key="1">
    <citation type="journal article" date="2015" name="Nature">
        <title>Complex archaea that bridge the gap between prokaryotes and eukaryotes.</title>
        <authorList>
            <person name="Spang A."/>
            <person name="Saw J.H."/>
            <person name="Jorgensen S.L."/>
            <person name="Zaremba-Niedzwiedzka K."/>
            <person name="Martijn J."/>
            <person name="Lind A.E."/>
            <person name="van Eijk R."/>
            <person name="Schleper C."/>
            <person name="Guy L."/>
            <person name="Ettema T.J."/>
        </authorList>
    </citation>
    <scope>NUCLEOTIDE SEQUENCE</scope>
</reference>
<evidence type="ECO:0000259" key="8">
    <source>
        <dbReference type="SMART" id="SM00387"/>
    </source>
</evidence>
<dbReference type="Gene3D" id="3.30.565.10">
    <property type="entry name" value="Histidine kinase-like ATPase, C-terminal domain"/>
    <property type="match status" value="1"/>
</dbReference>
<comment type="similarity">
    <text evidence="2">Belongs to the heat shock protein 90 family.</text>
</comment>
<dbReference type="GO" id="GO:0051082">
    <property type="term" value="F:unfolded protein binding"/>
    <property type="evidence" value="ECO:0007669"/>
    <property type="project" value="InterPro"/>
</dbReference>
<dbReference type="PRINTS" id="PR00775">
    <property type="entry name" value="HEATSHOCK90"/>
</dbReference>
<comment type="caution">
    <text evidence="9">The sequence shown here is derived from an EMBL/GenBank/DDBJ whole genome shotgun (WGS) entry which is preliminary data.</text>
</comment>
<keyword evidence="6" id="KW-0346">Stress response</keyword>
<dbReference type="Gene3D" id="1.20.120.790">
    <property type="entry name" value="Heat shock protein 90, C-terminal domain"/>
    <property type="match status" value="1"/>
</dbReference>
<evidence type="ECO:0000313" key="9">
    <source>
        <dbReference type="EMBL" id="KKN79284.1"/>
    </source>
</evidence>
<gene>
    <name evidence="9" type="ORF">LCGC14_0341700</name>
</gene>
<dbReference type="Pfam" id="PF00183">
    <property type="entry name" value="HSP90"/>
    <property type="match status" value="1"/>
</dbReference>
<dbReference type="InterPro" id="IPR037196">
    <property type="entry name" value="HSP90_C"/>
</dbReference>
<keyword evidence="4" id="KW-0547">Nucleotide-binding</keyword>
<dbReference type="InterPro" id="IPR020575">
    <property type="entry name" value="Hsp90_N"/>
</dbReference>
<dbReference type="InterPro" id="IPR003594">
    <property type="entry name" value="HATPase_dom"/>
</dbReference>
<keyword evidence="3" id="KW-0963">Cytoplasm</keyword>
<dbReference type="EMBL" id="LAZR01000250">
    <property type="protein sequence ID" value="KKN79284.1"/>
    <property type="molecule type" value="Genomic_DNA"/>
</dbReference>
<dbReference type="Pfam" id="PF13589">
    <property type="entry name" value="HATPase_c_3"/>
    <property type="match status" value="1"/>
</dbReference>
<dbReference type="Gene3D" id="3.30.230.80">
    <property type="match status" value="1"/>
</dbReference>
<keyword evidence="5" id="KW-0067">ATP-binding</keyword>
<name>A0A0F9TJ59_9ZZZZ</name>
<dbReference type="PANTHER" id="PTHR11528">
    <property type="entry name" value="HEAT SHOCK PROTEIN 90 FAMILY MEMBER"/>
    <property type="match status" value="1"/>
</dbReference>
<evidence type="ECO:0000256" key="7">
    <source>
        <dbReference type="ARBA" id="ARBA00023186"/>
    </source>
</evidence>
<dbReference type="PIRSF" id="PIRSF002583">
    <property type="entry name" value="Hsp90"/>
    <property type="match status" value="1"/>
</dbReference>
<keyword evidence="7" id="KW-0143">Chaperone</keyword>
<dbReference type="AlphaFoldDB" id="A0A0F9TJ59"/>
<dbReference type="HAMAP" id="MF_00505">
    <property type="entry name" value="HSP90"/>
    <property type="match status" value="1"/>
</dbReference>
<evidence type="ECO:0000256" key="1">
    <source>
        <dbReference type="ARBA" id="ARBA00004496"/>
    </source>
</evidence>
<dbReference type="InterPro" id="IPR020568">
    <property type="entry name" value="Ribosomal_Su5_D2-typ_SF"/>
</dbReference>
<dbReference type="InterPro" id="IPR036890">
    <property type="entry name" value="HATPase_C_sf"/>
</dbReference>